<evidence type="ECO:0000313" key="18">
    <source>
        <dbReference type="Proteomes" id="UP000246278"/>
    </source>
</evidence>
<dbReference type="EMBL" id="PDNZ01000007">
    <property type="protein sequence ID" value="PWW81408.1"/>
    <property type="molecule type" value="Genomic_DNA"/>
</dbReference>
<comment type="cofactor">
    <cofactor evidence="1 15">
        <name>Mg(2+)</name>
        <dbReference type="ChEBI" id="CHEBI:18420"/>
    </cofactor>
</comment>
<gene>
    <name evidence="17" type="primary">hpt</name>
    <name evidence="17" type="ORF">CR164_10255</name>
</gene>
<evidence type="ECO:0000256" key="3">
    <source>
        <dbReference type="ARBA" id="ARBA00004669"/>
    </source>
</evidence>
<evidence type="ECO:0000256" key="4">
    <source>
        <dbReference type="ARBA" id="ARBA00008391"/>
    </source>
</evidence>
<keyword evidence="6 15" id="KW-0963">Cytoplasm</keyword>
<feature type="domain" description="Phosphoribosyltransferase" evidence="16">
    <location>
        <begin position="15"/>
        <end position="159"/>
    </location>
</feature>
<dbReference type="GO" id="GO:0006166">
    <property type="term" value="P:purine ribonucleoside salvage"/>
    <property type="evidence" value="ECO:0007669"/>
    <property type="project" value="UniProtKB-KW"/>
</dbReference>
<dbReference type="Gene3D" id="3.40.50.2020">
    <property type="match status" value="1"/>
</dbReference>
<dbReference type="GO" id="GO:0052657">
    <property type="term" value="F:guanine phosphoribosyltransferase activity"/>
    <property type="evidence" value="ECO:0007669"/>
    <property type="project" value="UniProtKB-ARBA"/>
</dbReference>
<dbReference type="GO" id="GO:0006178">
    <property type="term" value="P:guanine salvage"/>
    <property type="evidence" value="ECO:0007669"/>
    <property type="project" value="TreeGrafter"/>
</dbReference>
<evidence type="ECO:0000256" key="5">
    <source>
        <dbReference type="ARBA" id="ARBA00011895"/>
    </source>
</evidence>
<dbReference type="InterPro" id="IPR029057">
    <property type="entry name" value="PRTase-like"/>
</dbReference>
<dbReference type="InterPro" id="IPR050408">
    <property type="entry name" value="HGPRT"/>
</dbReference>
<evidence type="ECO:0000256" key="8">
    <source>
        <dbReference type="ARBA" id="ARBA00022679"/>
    </source>
</evidence>
<dbReference type="RefSeq" id="WP_110023903.1">
    <property type="nucleotide sequence ID" value="NZ_PDNZ01000007.1"/>
</dbReference>
<dbReference type="EC" id="2.4.2.8" evidence="5 15"/>
<keyword evidence="12 15" id="KW-0460">Magnesium</keyword>
<dbReference type="PANTHER" id="PTHR43340">
    <property type="entry name" value="HYPOXANTHINE-GUANINE PHOSPHORIBOSYLTRANSFERASE"/>
    <property type="match status" value="1"/>
</dbReference>
<comment type="catalytic activity">
    <reaction evidence="13">
        <text>GMP + diphosphate = guanine + 5-phospho-alpha-D-ribose 1-diphosphate</text>
        <dbReference type="Rhea" id="RHEA:25424"/>
        <dbReference type="ChEBI" id="CHEBI:16235"/>
        <dbReference type="ChEBI" id="CHEBI:33019"/>
        <dbReference type="ChEBI" id="CHEBI:58017"/>
        <dbReference type="ChEBI" id="CHEBI:58115"/>
        <dbReference type="EC" id="2.4.2.8"/>
    </reaction>
    <physiologicalReaction direction="right-to-left" evidence="13">
        <dbReference type="Rhea" id="RHEA:25426"/>
    </physiologicalReaction>
</comment>
<dbReference type="NCBIfam" id="TIGR01203">
    <property type="entry name" value="HGPRTase"/>
    <property type="match status" value="1"/>
</dbReference>
<dbReference type="InterPro" id="IPR000836">
    <property type="entry name" value="PRTase_dom"/>
</dbReference>
<evidence type="ECO:0000313" key="17">
    <source>
        <dbReference type="EMBL" id="PWW81408.1"/>
    </source>
</evidence>
<dbReference type="PANTHER" id="PTHR43340:SF1">
    <property type="entry name" value="HYPOXANTHINE PHOSPHORIBOSYLTRANSFERASE"/>
    <property type="match status" value="1"/>
</dbReference>
<dbReference type="AlphaFoldDB" id="A0A317T432"/>
<evidence type="ECO:0000256" key="7">
    <source>
        <dbReference type="ARBA" id="ARBA00022676"/>
    </source>
</evidence>
<name>A0A317T432_9CHLB</name>
<reference evidence="18" key="1">
    <citation type="submission" date="2017-10" db="EMBL/GenBank/DDBJ databases">
        <authorList>
            <person name="Gaisin V.A."/>
            <person name="Rysina M.S."/>
            <person name="Grouzdev D.S."/>
        </authorList>
    </citation>
    <scope>NUCLEOTIDE SEQUENCE [LARGE SCALE GENOMIC DNA]</scope>
    <source>
        <strain evidence="18">V1</strain>
    </source>
</reference>
<comment type="pathway">
    <text evidence="3 15">Purine metabolism; IMP biosynthesis via salvage pathway; IMP from hypoxanthine: step 1/1.</text>
</comment>
<evidence type="ECO:0000256" key="11">
    <source>
        <dbReference type="ARBA" id="ARBA00022741"/>
    </source>
</evidence>
<dbReference type="GO" id="GO:0032263">
    <property type="term" value="P:GMP salvage"/>
    <property type="evidence" value="ECO:0007669"/>
    <property type="project" value="TreeGrafter"/>
</dbReference>
<keyword evidence="8 15" id="KW-0808">Transferase</keyword>
<keyword evidence="7 15" id="KW-0328">Glycosyltransferase</keyword>
<evidence type="ECO:0000256" key="10">
    <source>
        <dbReference type="ARBA" id="ARBA00022726"/>
    </source>
</evidence>
<dbReference type="GO" id="GO:0005829">
    <property type="term" value="C:cytosol"/>
    <property type="evidence" value="ECO:0007669"/>
    <property type="project" value="TreeGrafter"/>
</dbReference>
<keyword evidence="18" id="KW-1185">Reference proteome</keyword>
<dbReference type="CDD" id="cd06223">
    <property type="entry name" value="PRTases_typeI"/>
    <property type="match status" value="1"/>
</dbReference>
<sequence length="173" mass="19198">MTGKETIVELISAEKIQQRVRELGTLITSDFAKTNKMIVICVLKGAFMFTADLVRSIEVPCHIEFIRASSYGSSIQSSGKVCITGTIDIEGYDILVVEDIIDTGLTISRINEEFRKCNPASLKICSLLEKPAVRKHPVTIDYLGFSVPNRFVVGYGIDYAGKYRQLPFLGTLK</sequence>
<dbReference type="GO" id="GO:0046100">
    <property type="term" value="P:hypoxanthine metabolic process"/>
    <property type="evidence" value="ECO:0007669"/>
    <property type="project" value="TreeGrafter"/>
</dbReference>
<evidence type="ECO:0000259" key="16">
    <source>
        <dbReference type="Pfam" id="PF00156"/>
    </source>
</evidence>
<dbReference type="GO" id="GO:0000166">
    <property type="term" value="F:nucleotide binding"/>
    <property type="evidence" value="ECO:0007669"/>
    <property type="project" value="UniProtKB-KW"/>
</dbReference>
<dbReference type="GO" id="GO:0000287">
    <property type="term" value="F:magnesium ion binding"/>
    <property type="evidence" value="ECO:0007669"/>
    <property type="project" value="TreeGrafter"/>
</dbReference>
<keyword evidence="10 15" id="KW-0660">Purine salvage</keyword>
<dbReference type="GO" id="GO:0004422">
    <property type="term" value="F:hypoxanthine phosphoribosyltransferase activity"/>
    <property type="evidence" value="ECO:0007669"/>
    <property type="project" value="InterPro"/>
</dbReference>
<evidence type="ECO:0000256" key="14">
    <source>
        <dbReference type="ARBA" id="ARBA00049402"/>
    </source>
</evidence>
<comment type="similarity">
    <text evidence="4 15">Belongs to the purine/pyrimidine phosphoribosyltransferase family.</text>
</comment>
<dbReference type="GO" id="GO:0032264">
    <property type="term" value="P:IMP salvage"/>
    <property type="evidence" value="ECO:0007669"/>
    <property type="project" value="UniProtKB-UniPathway"/>
</dbReference>
<comment type="caution">
    <text evidence="17">The sequence shown here is derived from an EMBL/GenBank/DDBJ whole genome shotgun (WGS) entry which is preliminary data.</text>
</comment>
<proteinExistence type="inferred from homology"/>
<evidence type="ECO:0000256" key="15">
    <source>
        <dbReference type="RuleBase" id="RU364099"/>
    </source>
</evidence>
<evidence type="ECO:0000256" key="9">
    <source>
        <dbReference type="ARBA" id="ARBA00022723"/>
    </source>
</evidence>
<accession>A0A317T432</accession>
<comment type="subcellular location">
    <subcellularLocation>
        <location evidence="2 15">Cytoplasm</location>
    </subcellularLocation>
</comment>
<evidence type="ECO:0000256" key="13">
    <source>
        <dbReference type="ARBA" id="ARBA00048811"/>
    </source>
</evidence>
<keyword evidence="9 15" id="KW-0479">Metal-binding</keyword>
<protein>
    <recommendedName>
        <fullName evidence="5 15">Hypoxanthine phosphoribosyltransferase</fullName>
        <ecNumber evidence="5 15">2.4.2.8</ecNumber>
    </recommendedName>
</protein>
<dbReference type="UniPathway" id="UPA00591">
    <property type="reaction ID" value="UER00648"/>
</dbReference>
<dbReference type="InterPro" id="IPR005904">
    <property type="entry name" value="Hxn_phspho_trans"/>
</dbReference>
<dbReference type="Proteomes" id="UP000246278">
    <property type="component" value="Unassembled WGS sequence"/>
</dbReference>
<evidence type="ECO:0000256" key="6">
    <source>
        <dbReference type="ARBA" id="ARBA00022490"/>
    </source>
</evidence>
<dbReference type="Pfam" id="PF00156">
    <property type="entry name" value="Pribosyltran"/>
    <property type="match status" value="1"/>
</dbReference>
<dbReference type="FunFam" id="3.40.50.2020:FF:000006">
    <property type="entry name" value="Hypoxanthine phosphoribosyltransferase"/>
    <property type="match status" value="1"/>
</dbReference>
<comment type="catalytic activity">
    <reaction evidence="14">
        <text>IMP + diphosphate = hypoxanthine + 5-phospho-alpha-D-ribose 1-diphosphate</text>
        <dbReference type="Rhea" id="RHEA:17973"/>
        <dbReference type="ChEBI" id="CHEBI:17368"/>
        <dbReference type="ChEBI" id="CHEBI:33019"/>
        <dbReference type="ChEBI" id="CHEBI:58017"/>
        <dbReference type="ChEBI" id="CHEBI:58053"/>
        <dbReference type="EC" id="2.4.2.8"/>
    </reaction>
    <physiologicalReaction direction="right-to-left" evidence="14">
        <dbReference type="Rhea" id="RHEA:17975"/>
    </physiologicalReaction>
</comment>
<dbReference type="SUPFAM" id="SSF53271">
    <property type="entry name" value="PRTase-like"/>
    <property type="match status" value="1"/>
</dbReference>
<evidence type="ECO:0000256" key="2">
    <source>
        <dbReference type="ARBA" id="ARBA00004496"/>
    </source>
</evidence>
<evidence type="ECO:0000256" key="1">
    <source>
        <dbReference type="ARBA" id="ARBA00001946"/>
    </source>
</evidence>
<keyword evidence="11 15" id="KW-0547">Nucleotide-binding</keyword>
<dbReference type="OrthoDB" id="9802824at2"/>
<evidence type="ECO:0000256" key="12">
    <source>
        <dbReference type="ARBA" id="ARBA00022842"/>
    </source>
</evidence>
<organism evidence="17 18">
    <name type="scientific">Prosthecochloris marina</name>
    <dbReference type="NCBI Taxonomy" id="2017681"/>
    <lineage>
        <taxon>Bacteria</taxon>
        <taxon>Pseudomonadati</taxon>
        <taxon>Chlorobiota</taxon>
        <taxon>Chlorobiia</taxon>
        <taxon>Chlorobiales</taxon>
        <taxon>Chlorobiaceae</taxon>
        <taxon>Prosthecochloris</taxon>
    </lineage>
</organism>